<keyword evidence="3" id="KW-1185">Reference proteome</keyword>
<feature type="region of interest" description="Disordered" evidence="1">
    <location>
        <begin position="167"/>
        <end position="218"/>
    </location>
</feature>
<evidence type="ECO:0000256" key="1">
    <source>
        <dbReference type="SAM" id="MobiDB-lite"/>
    </source>
</evidence>
<feature type="compositionally biased region" description="Basic and acidic residues" evidence="1">
    <location>
        <begin position="101"/>
        <end position="112"/>
    </location>
</feature>
<feature type="compositionally biased region" description="Basic and acidic residues" evidence="1">
    <location>
        <begin position="270"/>
        <end position="288"/>
    </location>
</feature>
<evidence type="ECO:0000313" key="3">
    <source>
        <dbReference type="Proteomes" id="UP001196413"/>
    </source>
</evidence>
<evidence type="ECO:0000313" key="2">
    <source>
        <dbReference type="EMBL" id="KAJ1348478.1"/>
    </source>
</evidence>
<comment type="caution">
    <text evidence="2">The sequence shown here is derived from an EMBL/GenBank/DDBJ whole genome shotgun (WGS) entry which is preliminary data.</text>
</comment>
<feature type="region of interest" description="Disordered" evidence="1">
    <location>
        <begin position="270"/>
        <end position="305"/>
    </location>
</feature>
<feature type="compositionally biased region" description="Basic and acidic residues" evidence="1">
    <location>
        <begin position="61"/>
        <end position="93"/>
    </location>
</feature>
<feature type="compositionally biased region" description="Basic residues" evidence="1">
    <location>
        <begin position="39"/>
        <end position="49"/>
    </location>
</feature>
<name>A0AAD5QDY6_PARTN</name>
<proteinExistence type="predicted"/>
<reference evidence="2" key="1">
    <citation type="submission" date="2021-06" db="EMBL/GenBank/DDBJ databases">
        <title>Parelaphostrongylus tenuis whole genome reference sequence.</title>
        <authorList>
            <person name="Garwood T.J."/>
            <person name="Larsen P.A."/>
            <person name="Fountain-Jones N.M."/>
            <person name="Garbe J.R."/>
            <person name="Macchietto M.G."/>
            <person name="Kania S.A."/>
            <person name="Gerhold R.W."/>
            <person name="Richards J.E."/>
            <person name="Wolf T.M."/>
        </authorList>
    </citation>
    <scope>NUCLEOTIDE SEQUENCE</scope>
    <source>
        <strain evidence="2">MNPRO001-30</strain>
        <tissue evidence="2">Meninges</tissue>
    </source>
</reference>
<gene>
    <name evidence="2" type="ORF">KIN20_003781</name>
</gene>
<feature type="region of interest" description="Disordered" evidence="1">
    <location>
        <begin position="1"/>
        <end position="128"/>
    </location>
</feature>
<organism evidence="2 3">
    <name type="scientific">Parelaphostrongylus tenuis</name>
    <name type="common">Meningeal worm</name>
    <dbReference type="NCBI Taxonomy" id="148309"/>
    <lineage>
        <taxon>Eukaryota</taxon>
        <taxon>Metazoa</taxon>
        <taxon>Ecdysozoa</taxon>
        <taxon>Nematoda</taxon>
        <taxon>Chromadorea</taxon>
        <taxon>Rhabditida</taxon>
        <taxon>Rhabditina</taxon>
        <taxon>Rhabditomorpha</taxon>
        <taxon>Strongyloidea</taxon>
        <taxon>Metastrongylidae</taxon>
        <taxon>Parelaphostrongylus</taxon>
    </lineage>
</organism>
<dbReference type="Proteomes" id="UP001196413">
    <property type="component" value="Unassembled WGS sequence"/>
</dbReference>
<feature type="compositionally biased region" description="Basic and acidic residues" evidence="1">
    <location>
        <begin position="20"/>
        <end position="38"/>
    </location>
</feature>
<dbReference type="EMBL" id="JAHQIW010000513">
    <property type="protein sequence ID" value="KAJ1348478.1"/>
    <property type="molecule type" value="Genomic_DNA"/>
</dbReference>
<dbReference type="AlphaFoldDB" id="A0AAD5QDY6"/>
<protein>
    <submittedName>
        <fullName evidence="2">Uncharacterized protein</fullName>
    </submittedName>
</protein>
<feature type="compositionally biased region" description="Polar residues" evidence="1">
    <location>
        <begin position="289"/>
        <end position="302"/>
    </location>
</feature>
<feature type="compositionally biased region" description="Basic and acidic residues" evidence="1">
    <location>
        <begin position="167"/>
        <end position="200"/>
    </location>
</feature>
<sequence>MNEKQRGRKRGRQHSVDGMNQERKRDFHREESRSDPIRRTSRSSRHSRSSYRDNNSCGTLEDLHRESRRDRRSRNENDHRKEDHCEKYPDSRRNTHRGQRHQRDDNRNRQEPLESGNSHQRVASDGGAPHALAQEGAMLLRKEQERRRREVTKDVDLTRRDRRRSRITDDHRKEDHCEKYPDSRCNAHREQRDQRDDKCDSQQPLESEDSQQRVATDGGAPHALAQEGAMLLRKEQERRRREVTKDVDFTTYDRRHRKIEDGFLKESHCEKYRDSHRSAHGEQRDQRHGNLNRQQPLESGDSQPRVALDGCAPHVLTHEGVMLFLKEQQRRRRELAKDANLTNQMEIMMNFEASL</sequence>
<accession>A0AAD5QDY6</accession>
<feature type="compositionally biased region" description="Basic residues" evidence="1">
    <location>
        <begin position="1"/>
        <end position="13"/>
    </location>
</feature>